<reference evidence="13 14" key="1">
    <citation type="submission" date="2019-10" db="EMBL/GenBank/DDBJ databases">
        <title>Sequencing and Assembly of Multiple Reported Metal-Biooxidizing Members of the Extremely Thermoacidophilic Archaeal Family Sulfolobaceae.</title>
        <authorList>
            <person name="Counts J.A."/>
            <person name="Kelly R.M."/>
        </authorList>
    </citation>
    <scope>NUCLEOTIDE SEQUENCE [LARGE SCALE GENOMIC DNA]</scope>
    <source>
        <strain evidence="13 14">DSM 6482</strain>
    </source>
</reference>
<gene>
    <name evidence="11 13" type="primary">thrS</name>
    <name evidence="13" type="ORF">GC250_07035</name>
</gene>
<comment type="subcellular location">
    <subcellularLocation>
        <location evidence="11">Cytoplasm</location>
    </subcellularLocation>
</comment>
<sequence>MSNTNYRPLWLKGGIAYAKALENSGYHPVEVGLGERDFYVDVQSNSSITMAEAEKVIEKVKYDNLNYNFKVNSEGISPSNENPSFFKVLNISVHHPNPTVQLVRIRGVAFTSEEQLKDYLSWLDKVSEIDHRILGEKLDLFSFHEESGPGLVLYHPKGQIIRNELMNFMREINASMGYSEVYTTHVYRSELWKISGHYELYKDKMLIFNHDEDELGLKPMNCPAHILIYKSRSRSYRELPIKLSEFGHVYRWENKGELYGLLRVRGFVQDDGHIFLMEEQLEDEVKLLVSKTLEVLSKFGFGKESVKIYLSTRPDESIGTDEQWEKATSSLENALKSLGQPYQVKEKEGAFYGPKLDFEIKDSLGRSWQLSTIQVDFNLPERFKLEYVDHNGEKRRPVMVHRAIFGSIDRFMAILLENFRGKMPTWISPTQVRVIPITSEVNDYARTVMTSFRERGIRVDLDDSPETLSKRIKEAYDEGIPYIVIVGKREATESKVTLRGRNNVEIRGLPLDLAVNQIKGEVERRDVNQTAIERLKK</sequence>
<evidence type="ECO:0000256" key="1">
    <source>
        <dbReference type="ARBA" id="ARBA00008226"/>
    </source>
</evidence>
<dbReference type="NCBIfam" id="TIGR00418">
    <property type="entry name" value="thrS"/>
    <property type="match status" value="1"/>
</dbReference>
<keyword evidence="5 11" id="KW-0547">Nucleotide-binding</keyword>
<keyword evidence="8 11" id="KW-0648">Protein biosynthesis</keyword>
<dbReference type="HAMAP" id="MF_00184">
    <property type="entry name" value="Thr_tRNA_synth"/>
    <property type="match status" value="1"/>
</dbReference>
<dbReference type="Pfam" id="PF03129">
    <property type="entry name" value="HGTP_anticodon"/>
    <property type="match status" value="1"/>
</dbReference>
<dbReference type="Proteomes" id="UP000470772">
    <property type="component" value="Unassembled WGS sequence"/>
</dbReference>
<dbReference type="PANTHER" id="PTHR11451:SF44">
    <property type="entry name" value="THREONINE--TRNA LIGASE, CHLOROPLASTIC_MITOCHONDRIAL 2"/>
    <property type="match status" value="1"/>
</dbReference>
<dbReference type="RefSeq" id="WP_156016784.1">
    <property type="nucleotide sequence ID" value="NZ_WGGD01000005.1"/>
</dbReference>
<dbReference type="FunFam" id="3.40.50.800:FF:000001">
    <property type="entry name" value="Threonine--tRNA ligase"/>
    <property type="match status" value="1"/>
</dbReference>
<organism evidence="13 14">
    <name type="scientific">Sulfuracidifex metallicus DSM 6482 = JCM 9184</name>
    <dbReference type="NCBI Taxonomy" id="523847"/>
    <lineage>
        <taxon>Archaea</taxon>
        <taxon>Thermoproteota</taxon>
        <taxon>Thermoprotei</taxon>
        <taxon>Sulfolobales</taxon>
        <taxon>Sulfolobaceae</taxon>
        <taxon>Sulfuracidifex</taxon>
    </lineage>
</organism>
<evidence type="ECO:0000256" key="5">
    <source>
        <dbReference type="ARBA" id="ARBA00022741"/>
    </source>
</evidence>
<dbReference type="GO" id="GO:0005524">
    <property type="term" value="F:ATP binding"/>
    <property type="evidence" value="ECO:0007669"/>
    <property type="project" value="UniProtKB-UniRule"/>
</dbReference>
<evidence type="ECO:0000256" key="9">
    <source>
        <dbReference type="ARBA" id="ARBA00023146"/>
    </source>
</evidence>
<dbReference type="GO" id="GO:0006435">
    <property type="term" value="P:threonyl-tRNA aminoacylation"/>
    <property type="evidence" value="ECO:0007669"/>
    <property type="project" value="UniProtKB-UniRule"/>
</dbReference>
<dbReference type="EMBL" id="WGGD01000005">
    <property type="protein sequence ID" value="MUN29189.1"/>
    <property type="molecule type" value="Genomic_DNA"/>
</dbReference>
<name>A0A6A9QM08_SULME</name>
<comment type="caution">
    <text evidence="13">The sequence shown here is derived from an EMBL/GenBank/DDBJ whole genome shotgun (WGS) entry which is preliminary data.</text>
</comment>
<evidence type="ECO:0000256" key="11">
    <source>
        <dbReference type="HAMAP-Rule" id="MF_00184"/>
    </source>
</evidence>
<dbReference type="EC" id="6.1.1.3" evidence="11"/>
<dbReference type="InterPro" id="IPR036621">
    <property type="entry name" value="Anticodon-bd_dom_sf"/>
</dbReference>
<dbReference type="GO" id="GO:0046872">
    <property type="term" value="F:metal ion binding"/>
    <property type="evidence" value="ECO:0007669"/>
    <property type="project" value="UniProtKB-KW"/>
</dbReference>
<evidence type="ECO:0000256" key="4">
    <source>
        <dbReference type="ARBA" id="ARBA00022723"/>
    </source>
</evidence>
<dbReference type="Gene3D" id="3.30.930.10">
    <property type="entry name" value="Bira Bifunctional Protein, Domain 2"/>
    <property type="match status" value="1"/>
</dbReference>
<accession>A0A6A9QM08</accession>
<evidence type="ECO:0000256" key="2">
    <source>
        <dbReference type="ARBA" id="ARBA00022555"/>
    </source>
</evidence>
<keyword evidence="7 11" id="KW-0067">ATP-binding</keyword>
<dbReference type="CDD" id="cd00771">
    <property type="entry name" value="ThrRS_core"/>
    <property type="match status" value="1"/>
</dbReference>
<keyword evidence="3 11" id="KW-0436">Ligase</keyword>
<dbReference type="PANTHER" id="PTHR11451">
    <property type="entry name" value="THREONINE-TRNA LIGASE"/>
    <property type="match status" value="1"/>
</dbReference>
<dbReference type="InterPro" id="IPR047246">
    <property type="entry name" value="ThrRS_anticodon"/>
</dbReference>
<dbReference type="PROSITE" id="PS50862">
    <property type="entry name" value="AA_TRNA_LIGASE_II"/>
    <property type="match status" value="1"/>
</dbReference>
<comment type="catalytic activity">
    <reaction evidence="10 11">
        <text>tRNA(Thr) + L-threonine + ATP = L-threonyl-tRNA(Thr) + AMP + diphosphate + H(+)</text>
        <dbReference type="Rhea" id="RHEA:24624"/>
        <dbReference type="Rhea" id="RHEA-COMP:9670"/>
        <dbReference type="Rhea" id="RHEA-COMP:9704"/>
        <dbReference type="ChEBI" id="CHEBI:15378"/>
        <dbReference type="ChEBI" id="CHEBI:30616"/>
        <dbReference type="ChEBI" id="CHEBI:33019"/>
        <dbReference type="ChEBI" id="CHEBI:57926"/>
        <dbReference type="ChEBI" id="CHEBI:78442"/>
        <dbReference type="ChEBI" id="CHEBI:78534"/>
        <dbReference type="ChEBI" id="CHEBI:456215"/>
        <dbReference type="EC" id="6.1.1.3"/>
    </reaction>
</comment>
<evidence type="ECO:0000259" key="12">
    <source>
        <dbReference type="PROSITE" id="PS50862"/>
    </source>
</evidence>
<dbReference type="InterPro" id="IPR045864">
    <property type="entry name" value="aa-tRNA-synth_II/BPL/LPL"/>
</dbReference>
<dbReference type="PRINTS" id="PR01047">
    <property type="entry name" value="TRNASYNTHTHR"/>
</dbReference>
<evidence type="ECO:0000256" key="10">
    <source>
        <dbReference type="ARBA" id="ARBA00049515"/>
    </source>
</evidence>
<comment type="cofactor">
    <cofactor evidence="11">
        <name>Zn(2+)</name>
        <dbReference type="ChEBI" id="CHEBI:29105"/>
    </cofactor>
    <text evidence="11">Binds 1 zinc ion per subunit.</text>
</comment>
<comment type="similarity">
    <text evidence="1 11">Belongs to the class-II aminoacyl-tRNA synthetase family.</text>
</comment>
<feature type="binding site" evidence="11">
    <location>
        <position position="273"/>
    </location>
    <ligand>
        <name>Zn(2+)</name>
        <dbReference type="ChEBI" id="CHEBI:29105"/>
        <note>catalytic</note>
    </ligand>
</feature>
<keyword evidence="14" id="KW-1185">Reference proteome</keyword>
<dbReference type="InterPro" id="IPR006195">
    <property type="entry name" value="aa-tRNA-synth_II"/>
</dbReference>
<keyword evidence="11" id="KW-0694">RNA-binding</keyword>
<keyword evidence="6 11" id="KW-0862">Zinc</keyword>
<dbReference type="InterPro" id="IPR033728">
    <property type="entry name" value="ThrRS_core"/>
</dbReference>
<keyword evidence="9 11" id="KW-0030">Aminoacyl-tRNA synthetase</keyword>
<keyword evidence="2 11" id="KW-0820">tRNA-binding</keyword>
<keyword evidence="11" id="KW-0963">Cytoplasm</keyword>
<dbReference type="GO" id="GO:0005737">
    <property type="term" value="C:cytoplasm"/>
    <property type="evidence" value="ECO:0007669"/>
    <property type="project" value="UniProtKB-SubCell"/>
</dbReference>
<feature type="domain" description="Aminoacyl-transfer RNA synthetases class-II family profile" evidence="12">
    <location>
        <begin position="130"/>
        <end position="424"/>
    </location>
</feature>
<evidence type="ECO:0000256" key="6">
    <source>
        <dbReference type="ARBA" id="ARBA00022833"/>
    </source>
</evidence>
<protein>
    <recommendedName>
        <fullName evidence="11">Threonine--tRNA ligase</fullName>
        <ecNumber evidence="11">6.1.1.3</ecNumber>
    </recommendedName>
    <alternativeName>
        <fullName evidence="11">Threonyl-tRNA synthetase</fullName>
        <shortName evidence="11">ThrRS</shortName>
    </alternativeName>
</protein>
<dbReference type="GO" id="GO:0004829">
    <property type="term" value="F:threonine-tRNA ligase activity"/>
    <property type="evidence" value="ECO:0007669"/>
    <property type="project" value="UniProtKB-UniRule"/>
</dbReference>
<dbReference type="InterPro" id="IPR002320">
    <property type="entry name" value="Thr-tRNA-ligase_IIa"/>
</dbReference>
<dbReference type="Pfam" id="PF00587">
    <property type="entry name" value="tRNA-synt_2b"/>
    <property type="match status" value="1"/>
</dbReference>
<dbReference type="Gene3D" id="3.40.50.800">
    <property type="entry name" value="Anticodon-binding domain"/>
    <property type="match status" value="1"/>
</dbReference>
<dbReference type="SUPFAM" id="SSF55681">
    <property type="entry name" value="Class II aaRS and biotin synthetases"/>
    <property type="match status" value="1"/>
</dbReference>
<dbReference type="GO" id="GO:0000049">
    <property type="term" value="F:tRNA binding"/>
    <property type="evidence" value="ECO:0007669"/>
    <property type="project" value="UniProtKB-KW"/>
</dbReference>
<dbReference type="InterPro" id="IPR002314">
    <property type="entry name" value="aa-tRNA-synt_IIb"/>
</dbReference>
<feature type="binding site" evidence="11">
    <location>
        <position position="222"/>
    </location>
    <ligand>
        <name>Zn(2+)</name>
        <dbReference type="ChEBI" id="CHEBI:29105"/>
        <note>catalytic</note>
    </ligand>
</feature>
<evidence type="ECO:0000256" key="8">
    <source>
        <dbReference type="ARBA" id="ARBA00022917"/>
    </source>
</evidence>
<evidence type="ECO:0000313" key="13">
    <source>
        <dbReference type="EMBL" id="MUN29189.1"/>
    </source>
</evidence>
<comment type="caution">
    <text evidence="11">Lacks conserved residue(s) required for the propagation of feature annotation.</text>
</comment>
<evidence type="ECO:0000256" key="3">
    <source>
        <dbReference type="ARBA" id="ARBA00022598"/>
    </source>
</evidence>
<proteinExistence type="inferred from homology"/>
<dbReference type="CDD" id="cd00860">
    <property type="entry name" value="ThrRS_anticodon"/>
    <property type="match status" value="1"/>
</dbReference>
<evidence type="ECO:0000256" key="7">
    <source>
        <dbReference type="ARBA" id="ARBA00022840"/>
    </source>
</evidence>
<keyword evidence="4 11" id="KW-0479">Metal-binding</keyword>
<comment type="subunit">
    <text evidence="11">Homodimer.</text>
</comment>
<dbReference type="FunFam" id="3.30.930.10:FF:000002">
    <property type="entry name" value="Threonine--tRNA ligase"/>
    <property type="match status" value="1"/>
</dbReference>
<dbReference type="SUPFAM" id="SSF52954">
    <property type="entry name" value="Class II aaRS ABD-related"/>
    <property type="match status" value="1"/>
</dbReference>
<feature type="binding site" evidence="11">
    <location>
        <position position="401"/>
    </location>
    <ligand>
        <name>Zn(2+)</name>
        <dbReference type="ChEBI" id="CHEBI:29105"/>
        <note>catalytic</note>
    </ligand>
</feature>
<dbReference type="AlphaFoldDB" id="A0A6A9QM08"/>
<evidence type="ECO:0000313" key="14">
    <source>
        <dbReference type="Proteomes" id="UP000470772"/>
    </source>
</evidence>
<dbReference type="InterPro" id="IPR004154">
    <property type="entry name" value="Anticodon-bd"/>
</dbReference>